<dbReference type="PROSITE" id="PS51151">
    <property type="entry name" value="NAC_AB"/>
    <property type="match status" value="1"/>
</dbReference>
<protein>
    <recommendedName>
        <fullName evidence="4 5">Nascent polypeptide-associated complex protein</fullName>
    </recommendedName>
</protein>
<gene>
    <name evidence="4" type="primary">nac</name>
    <name evidence="8" type="ORF">ENM88_07855</name>
    <name evidence="7" type="ORF">ENP77_02320</name>
</gene>
<dbReference type="NCBIfam" id="TIGR00264">
    <property type="entry name" value="archaeal-type nascent polypeptide-associated complex protein"/>
    <property type="match status" value="1"/>
</dbReference>
<dbReference type="HAMAP" id="MF_00814">
    <property type="entry name" value="NAC_arch"/>
    <property type="match status" value="1"/>
</dbReference>
<dbReference type="SMART" id="SM01407">
    <property type="entry name" value="NAC"/>
    <property type="match status" value="1"/>
</dbReference>
<name>A0A7C1T1K0_THEPE</name>
<dbReference type="EMBL" id="DRZM01000218">
    <property type="protein sequence ID" value="HHP05638.1"/>
    <property type="molecule type" value="Genomic_DNA"/>
</dbReference>
<dbReference type="InterPro" id="IPR044034">
    <property type="entry name" value="NAC-like_UBA"/>
</dbReference>
<feature type="domain" description="NAC-A/B" evidence="6">
    <location>
        <begin position="3"/>
        <end position="72"/>
    </location>
</feature>
<evidence type="ECO:0000256" key="3">
    <source>
        <dbReference type="ARBA" id="ARBA00022927"/>
    </source>
</evidence>
<accession>A0A7C1T1K0</accession>
<reference evidence="7" key="1">
    <citation type="journal article" date="2020" name="mSystems">
        <title>Genome- and Community-Level Interaction Insights into Carbon Utilization and Element Cycling Functions of Hydrothermarchaeota in Hydrothermal Sediment.</title>
        <authorList>
            <person name="Zhou Z."/>
            <person name="Liu Y."/>
            <person name="Xu W."/>
            <person name="Pan J."/>
            <person name="Luo Z.H."/>
            <person name="Li M."/>
        </authorList>
    </citation>
    <scope>NUCLEOTIDE SEQUENCE [LARGE SCALE GENOMIC DNA]</scope>
    <source>
        <strain evidence="8">SpSt-1125</strain>
        <strain evidence="7">SpSt-25</strain>
    </source>
</reference>
<proteinExistence type="inferred from homology"/>
<comment type="caution">
    <text evidence="7">The sequence shown here is derived from an EMBL/GenBank/DDBJ whole genome shotgun (WGS) entry which is preliminary data.</text>
</comment>
<dbReference type="SUPFAM" id="SSF46934">
    <property type="entry name" value="UBA-like"/>
    <property type="match status" value="1"/>
</dbReference>
<keyword evidence="1 4" id="KW-0813">Transport</keyword>
<dbReference type="Pfam" id="PF01849">
    <property type="entry name" value="NAC"/>
    <property type="match status" value="1"/>
</dbReference>
<comment type="subunit">
    <text evidence="4">Homodimer. Interacts with the ribosome. Binds ribosomal RNA.</text>
</comment>
<evidence type="ECO:0000259" key="6">
    <source>
        <dbReference type="PROSITE" id="PS51151"/>
    </source>
</evidence>
<comment type="function">
    <text evidence="4">Contacts the emerging nascent chain on the ribosome.</text>
</comment>
<dbReference type="AlphaFoldDB" id="A0A7C1T1K0"/>
<evidence type="ECO:0000256" key="1">
    <source>
        <dbReference type="ARBA" id="ARBA00022448"/>
    </source>
</evidence>
<evidence type="ECO:0000256" key="5">
    <source>
        <dbReference type="NCBIfam" id="TIGR00264"/>
    </source>
</evidence>
<dbReference type="InterPro" id="IPR038187">
    <property type="entry name" value="NAC_A/B_dom_sf"/>
</dbReference>
<dbReference type="GO" id="GO:0015031">
    <property type="term" value="P:protein transport"/>
    <property type="evidence" value="ECO:0007669"/>
    <property type="project" value="UniProtKB-UniRule"/>
</dbReference>
<dbReference type="InterPro" id="IPR005231">
    <property type="entry name" value="NAC_arc"/>
</dbReference>
<dbReference type="GO" id="GO:0003723">
    <property type="term" value="F:RNA binding"/>
    <property type="evidence" value="ECO:0007669"/>
    <property type="project" value="UniProtKB-UniRule"/>
</dbReference>
<sequence length="117" mass="13063">MKRLSPREQRRLLEKMGLNVRPLDNVVEVQIRLTDRVITLRNPSVQVIEVKGGGRLYQVSGEESETPLVAQVELSEEDVQLVAAQANCSLEEAREALREAGGDIAKAILILSARKRF</sequence>
<evidence type="ECO:0000256" key="4">
    <source>
        <dbReference type="HAMAP-Rule" id="MF_00814"/>
    </source>
</evidence>
<dbReference type="EMBL" id="DSKP01000080">
    <property type="protein sequence ID" value="HEB48615.1"/>
    <property type="molecule type" value="Genomic_DNA"/>
</dbReference>
<dbReference type="Gene3D" id="1.10.8.10">
    <property type="entry name" value="DNA helicase RuvA subunit, C-terminal domain"/>
    <property type="match status" value="1"/>
</dbReference>
<keyword evidence="2 4" id="KW-0694">RNA-binding</keyword>
<dbReference type="InterPro" id="IPR002715">
    <property type="entry name" value="Nas_poly-pep-assoc_cplx_dom"/>
</dbReference>
<dbReference type="Pfam" id="PF19026">
    <property type="entry name" value="UBA_HYPK"/>
    <property type="match status" value="1"/>
</dbReference>
<keyword evidence="3 4" id="KW-0653">Protein transport</keyword>
<dbReference type="InterPro" id="IPR009060">
    <property type="entry name" value="UBA-like_sf"/>
</dbReference>
<evidence type="ECO:0000313" key="8">
    <source>
        <dbReference type="EMBL" id="HHP05638.1"/>
    </source>
</evidence>
<organism evidence="7">
    <name type="scientific">Thermofilum pendens</name>
    <dbReference type="NCBI Taxonomy" id="2269"/>
    <lineage>
        <taxon>Archaea</taxon>
        <taxon>Thermoproteota</taxon>
        <taxon>Thermoprotei</taxon>
        <taxon>Thermofilales</taxon>
        <taxon>Thermofilaceae</taxon>
        <taxon>Thermofilum</taxon>
    </lineage>
</organism>
<comment type="similarity">
    <text evidence="4">Belongs to the NAC-alpha family.</text>
</comment>
<evidence type="ECO:0000313" key="7">
    <source>
        <dbReference type="EMBL" id="HEB48615.1"/>
    </source>
</evidence>
<evidence type="ECO:0000256" key="2">
    <source>
        <dbReference type="ARBA" id="ARBA00022884"/>
    </source>
</evidence>
<dbReference type="CDD" id="cd14359">
    <property type="entry name" value="UBA_AeNAC"/>
    <property type="match status" value="1"/>
</dbReference>
<dbReference type="Gene3D" id="2.20.70.30">
    <property type="entry name" value="Nascent polypeptide-associated complex domain"/>
    <property type="match status" value="1"/>
</dbReference>